<dbReference type="GeneID" id="108864095"/>
<reference evidence="13" key="1">
    <citation type="submission" date="2025-08" db="UniProtKB">
        <authorList>
            <consortium name="RefSeq"/>
        </authorList>
    </citation>
    <scope>IDENTIFICATION</scope>
</reference>
<feature type="compositionally biased region" description="Polar residues" evidence="10">
    <location>
        <begin position="674"/>
        <end position="685"/>
    </location>
</feature>
<evidence type="ECO:0000256" key="5">
    <source>
        <dbReference type="ARBA" id="ARBA00023159"/>
    </source>
</evidence>
<dbReference type="InterPro" id="IPR051999">
    <property type="entry name" value="Mediator_complex_subunit_1"/>
</dbReference>
<evidence type="ECO:0000256" key="2">
    <source>
        <dbReference type="ARBA" id="ARBA00006210"/>
    </source>
</evidence>
<protein>
    <recommendedName>
        <fullName evidence="3 9">Mediator of RNA polymerase II transcription subunit 1</fullName>
    </recommendedName>
    <alternativeName>
        <fullName evidence="8 9">Mediator complex subunit 1</fullName>
    </alternativeName>
</protein>
<dbReference type="PANTHER" id="PTHR12881:SF10">
    <property type="entry name" value="MEDIATOR OF RNA POLYMERASE II TRANSCRIPTION SUBUNIT 1"/>
    <property type="match status" value="1"/>
</dbReference>
<feature type="region of interest" description="Disordered" evidence="10">
    <location>
        <begin position="588"/>
        <end position="636"/>
    </location>
</feature>
<evidence type="ECO:0000256" key="10">
    <source>
        <dbReference type="SAM" id="MobiDB-lite"/>
    </source>
</evidence>
<comment type="function">
    <text evidence="9">Component of the Mediator complex, a coactivator involved in the regulated transcription of nearly all RNA polymerase II-dependent genes. Mediator functions as a bridge to convey information from gene-specific regulatory proteins to the basal RNA polymerase II transcription machinery. Mediator is recruited to promoters by direct interactions with regulatory proteins and serves as a scaffold for the assembly of a functional preinitiation complex with RNA polymerase II and the general transcription factors.</text>
</comment>
<feature type="compositionally biased region" description="Basic residues" evidence="10">
    <location>
        <begin position="768"/>
        <end position="782"/>
    </location>
</feature>
<organism evidence="12 13">
    <name type="scientific">Galendromus occidentalis</name>
    <name type="common">western predatory mite</name>
    <dbReference type="NCBI Taxonomy" id="34638"/>
    <lineage>
        <taxon>Eukaryota</taxon>
        <taxon>Metazoa</taxon>
        <taxon>Ecdysozoa</taxon>
        <taxon>Arthropoda</taxon>
        <taxon>Chelicerata</taxon>
        <taxon>Arachnida</taxon>
        <taxon>Acari</taxon>
        <taxon>Parasitiformes</taxon>
        <taxon>Mesostigmata</taxon>
        <taxon>Gamasina</taxon>
        <taxon>Phytoseioidea</taxon>
        <taxon>Phytoseiidae</taxon>
        <taxon>Typhlodrominae</taxon>
        <taxon>Galendromus</taxon>
    </lineage>
</organism>
<dbReference type="KEGG" id="goe:108864095"/>
<feature type="compositionally biased region" description="Polar residues" evidence="10">
    <location>
        <begin position="836"/>
        <end position="865"/>
    </location>
</feature>
<feature type="region of interest" description="Disordered" evidence="10">
    <location>
        <begin position="710"/>
        <end position="921"/>
    </location>
</feature>
<dbReference type="AlphaFoldDB" id="A0AAJ7P9Y7"/>
<accession>A0AAJ7P9Y7</accession>
<feature type="region of interest" description="Disordered" evidence="10">
    <location>
        <begin position="674"/>
        <end position="695"/>
    </location>
</feature>
<name>A0AAJ7P9Y7_9ACAR</name>
<keyword evidence="5 9" id="KW-0010">Activator</keyword>
<evidence type="ECO:0000256" key="3">
    <source>
        <dbReference type="ARBA" id="ARBA00020612"/>
    </source>
</evidence>
<dbReference type="GO" id="GO:0003712">
    <property type="term" value="F:transcription coregulator activity"/>
    <property type="evidence" value="ECO:0007669"/>
    <property type="project" value="InterPro"/>
</dbReference>
<evidence type="ECO:0000256" key="4">
    <source>
        <dbReference type="ARBA" id="ARBA00023015"/>
    </source>
</evidence>
<dbReference type="RefSeq" id="XP_018494559.2">
    <property type="nucleotide sequence ID" value="XM_018639043.2"/>
</dbReference>
<feature type="compositionally biased region" description="Polar residues" evidence="10">
    <location>
        <begin position="900"/>
        <end position="913"/>
    </location>
</feature>
<dbReference type="Proteomes" id="UP000694867">
    <property type="component" value="Unplaced"/>
</dbReference>
<feature type="region of interest" description="Disordered" evidence="10">
    <location>
        <begin position="546"/>
        <end position="570"/>
    </location>
</feature>
<dbReference type="GO" id="GO:0045944">
    <property type="term" value="P:positive regulation of transcription by RNA polymerase II"/>
    <property type="evidence" value="ECO:0007669"/>
    <property type="project" value="UniProtKB-ARBA"/>
</dbReference>
<evidence type="ECO:0000259" key="11">
    <source>
        <dbReference type="Pfam" id="PF10744"/>
    </source>
</evidence>
<dbReference type="Pfam" id="PF10744">
    <property type="entry name" value="Med1"/>
    <property type="match status" value="1"/>
</dbReference>
<comment type="similarity">
    <text evidence="2 9">Belongs to the Mediator complex subunit 1 family.</text>
</comment>
<feature type="compositionally biased region" description="Polar residues" evidence="10">
    <location>
        <begin position="710"/>
        <end position="742"/>
    </location>
</feature>
<dbReference type="PANTHER" id="PTHR12881">
    <property type="entry name" value="MEDIATOR OF RNA POLYMERASE II TRANSCRIPTION SUBUNIT 1"/>
    <property type="match status" value="1"/>
</dbReference>
<keyword evidence="6 9" id="KW-0804">Transcription</keyword>
<dbReference type="GO" id="GO:0016592">
    <property type="term" value="C:mediator complex"/>
    <property type="evidence" value="ECO:0007669"/>
    <property type="project" value="InterPro"/>
</dbReference>
<sequence length="977" mass="107558">MSSPINMILVELLQRLPKILNNCASLNSDAVRLCGPQKPEPFRRLSSIDMEKLRAKQQRSWNEVTARLRQLNGGKRPYVENEEREQLLRCLGVLQKSIRIKSAQNMIERLDNITRQLGLKLTKDRKRVTDSQPVEFEVFISSDMFYVEVMIEASGHVRDVKIAHHGDPIRCPELCSVLQASDFAAFGAHLEGLIAIYKLNCDKSIKQKAYVALQTLERKLLSMANHQSEIIDTNDLLFRSAVGILVPRIGGFPMQLTYFVSPYDFVTETGERLPSTPECITKNKIGRRVSISIENAERVRAPLGHGLNVPSSLGPSSIAAPKSQTFPVHGACYTMKLSSAMAIDVECLSKIVAITGVESVVVESQPLVKLITKRNHTAAFHVKLPDQDHSYYIADGGRMGSIVESIQFTSSKQVPPILDLLRHQCFFNCLIESCVRDYDPEPDEIRPEVFEVCPNGLNAVCVSFEHPLDCESLMTLELRFDNILDPDRHSIFKSDKTKCFTSDAQVAQALQMSFSIPVVMRSILNKAMAIKKSAESLKKQSSDSSMLSFDATAGPQPQQDSFYDLEGSNDNISADSMRQKLFDLENFCQQGNPSLKPSEEDLGSGPDIGSAQQQQQYRHPQPMEIVGHPGKSSDEHESFDLIDDSMFFDAAYPTTREPTNEAQRNCLDRMETEQINNHESQSPSASGDRFRYNATNVPLAPPQFVDANVSSMGRQFDPNQKNLLTGGDSSESPPLSKTTIPNTIAGGAVLSAVPMKATDERRDSKSSSKSKKSSSSHGKKKERSSSKDRSSTKSSGSSSKSSSTKSSSSKDKKRNSGEGSASRSSLVAGFERSHQNLKSDSSLPNNKHSSSADKQFTVRQGSSAQGMKITIDKARTPECESKSSSSSKHHRSSSRSKSSASTTQALRQGSSSGKLPPKLPVGVPMVVDDENDAIDLVEKRLRALHGDEATMNHFAAARASASSPSVSNRLFEDAFME</sequence>
<evidence type="ECO:0000256" key="6">
    <source>
        <dbReference type="ARBA" id="ARBA00023163"/>
    </source>
</evidence>
<evidence type="ECO:0000256" key="7">
    <source>
        <dbReference type="ARBA" id="ARBA00023242"/>
    </source>
</evidence>
<evidence type="ECO:0000313" key="12">
    <source>
        <dbReference type="Proteomes" id="UP000694867"/>
    </source>
</evidence>
<feature type="domain" description="Mediator complex subunit Med1" evidence="11">
    <location>
        <begin position="90"/>
        <end position="436"/>
    </location>
</feature>
<keyword evidence="4 9" id="KW-0805">Transcription regulation</keyword>
<evidence type="ECO:0000313" key="13">
    <source>
        <dbReference type="RefSeq" id="XP_018494559.2"/>
    </source>
</evidence>
<gene>
    <name evidence="13" type="primary">LOC108864095</name>
</gene>
<evidence type="ECO:0000256" key="9">
    <source>
        <dbReference type="RuleBase" id="RU364059"/>
    </source>
</evidence>
<feature type="compositionally biased region" description="Low complexity" evidence="10">
    <location>
        <begin position="792"/>
        <end position="807"/>
    </location>
</feature>
<comment type="subcellular location">
    <subcellularLocation>
        <location evidence="1 9">Nucleus</location>
    </subcellularLocation>
</comment>
<dbReference type="InterPro" id="IPR019680">
    <property type="entry name" value="Mediator_Med1"/>
</dbReference>
<feature type="compositionally biased region" description="Basic and acidic residues" evidence="10">
    <location>
        <begin position="870"/>
        <end position="881"/>
    </location>
</feature>
<evidence type="ECO:0000256" key="1">
    <source>
        <dbReference type="ARBA" id="ARBA00004123"/>
    </source>
</evidence>
<proteinExistence type="inferred from homology"/>
<evidence type="ECO:0000256" key="8">
    <source>
        <dbReference type="ARBA" id="ARBA00031254"/>
    </source>
</evidence>
<keyword evidence="12" id="KW-1185">Reference proteome</keyword>
<keyword evidence="7 9" id="KW-0539">Nucleus</keyword>
<feature type="compositionally biased region" description="Basic and acidic residues" evidence="10">
    <location>
        <begin position="757"/>
        <end position="766"/>
    </location>
</feature>